<gene>
    <name evidence="1" type="ORF">Sradi_2036600</name>
</gene>
<protein>
    <recommendedName>
        <fullName evidence="2">Reverse transcriptase</fullName>
    </recommendedName>
</protein>
<proteinExistence type="predicted"/>
<comment type="caution">
    <text evidence="1">The sequence shown here is derived from an EMBL/GenBank/DDBJ whole genome shotgun (WGS) entry which is preliminary data.</text>
</comment>
<dbReference type="EMBL" id="JACGWJ010000008">
    <property type="protein sequence ID" value="KAL0403958.1"/>
    <property type="molecule type" value="Genomic_DNA"/>
</dbReference>
<reference evidence="1" key="1">
    <citation type="submission" date="2020-06" db="EMBL/GenBank/DDBJ databases">
        <authorList>
            <person name="Li T."/>
            <person name="Hu X."/>
            <person name="Zhang T."/>
            <person name="Song X."/>
            <person name="Zhang H."/>
            <person name="Dai N."/>
            <person name="Sheng W."/>
            <person name="Hou X."/>
            <person name="Wei L."/>
        </authorList>
    </citation>
    <scope>NUCLEOTIDE SEQUENCE</scope>
    <source>
        <strain evidence="1">G02</strain>
        <tissue evidence="1">Leaf</tissue>
    </source>
</reference>
<name>A0AAW2THE6_SESRA</name>
<organism evidence="1">
    <name type="scientific">Sesamum radiatum</name>
    <name type="common">Black benniseed</name>
    <dbReference type="NCBI Taxonomy" id="300843"/>
    <lineage>
        <taxon>Eukaryota</taxon>
        <taxon>Viridiplantae</taxon>
        <taxon>Streptophyta</taxon>
        <taxon>Embryophyta</taxon>
        <taxon>Tracheophyta</taxon>
        <taxon>Spermatophyta</taxon>
        <taxon>Magnoliopsida</taxon>
        <taxon>eudicotyledons</taxon>
        <taxon>Gunneridae</taxon>
        <taxon>Pentapetalae</taxon>
        <taxon>asterids</taxon>
        <taxon>lamiids</taxon>
        <taxon>Lamiales</taxon>
        <taxon>Pedaliaceae</taxon>
        <taxon>Sesamum</taxon>
    </lineage>
</organism>
<evidence type="ECO:0008006" key="2">
    <source>
        <dbReference type="Google" id="ProtNLM"/>
    </source>
</evidence>
<accession>A0AAW2THE6</accession>
<sequence length="209" mass="23252">MDFKFDMSKAYDRLECSFLEQALSCFFHAKEREGVIRGVAVPRNTPKVSHILLADDTLIFCQVTTDAIKGVRGVLDVYGQARGQLINLAKSSIVCSRNVHMAKRQELANTLGVRIDNTYEKYLELPSVSLLRELKTISNCFWNNGDKSKIIGSHGTSFVLEIRKGGWDFGTLGPSFLRCLLNKGVVLSNTPISSLAKPRKLATFHKAIS</sequence>
<evidence type="ECO:0000313" key="1">
    <source>
        <dbReference type="EMBL" id="KAL0403958.1"/>
    </source>
</evidence>
<dbReference type="AlphaFoldDB" id="A0AAW2THE6"/>
<reference evidence="1" key="2">
    <citation type="journal article" date="2024" name="Plant">
        <title>Genomic evolution and insights into agronomic trait innovations of Sesamum species.</title>
        <authorList>
            <person name="Miao H."/>
            <person name="Wang L."/>
            <person name="Qu L."/>
            <person name="Liu H."/>
            <person name="Sun Y."/>
            <person name="Le M."/>
            <person name="Wang Q."/>
            <person name="Wei S."/>
            <person name="Zheng Y."/>
            <person name="Lin W."/>
            <person name="Duan Y."/>
            <person name="Cao H."/>
            <person name="Xiong S."/>
            <person name="Wang X."/>
            <person name="Wei L."/>
            <person name="Li C."/>
            <person name="Ma Q."/>
            <person name="Ju M."/>
            <person name="Zhao R."/>
            <person name="Li G."/>
            <person name="Mu C."/>
            <person name="Tian Q."/>
            <person name="Mei H."/>
            <person name="Zhang T."/>
            <person name="Gao T."/>
            <person name="Zhang H."/>
        </authorList>
    </citation>
    <scope>NUCLEOTIDE SEQUENCE</scope>
    <source>
        <strain evidence="1">G02</strain>
    </source>
</reference>